<proteinExistence type="predicted"/>
<dbReference type="InterPro" id="IPR011333">
    <property type="entry name" value="SKP1/BTB/POZ_sf"/>
</dbReference>
<dbReference type="Gene3D" id="3.30.710.10">
    <property type="entry name" value="Potassium Channel Kv1.1, Chain A"/>
    <property type="match status" value="1"/>
</dbReference>
<protein>
    <recommendedName>
        <fullName evidence="1">BTB domain-containing protein</fullName>
    </recommendedName>
</protein>
<dbReference type="PROSITE" id="PS50097">
    <property type="entry name" value="BTB"/>
    <property type="match status" value="1"/>
</dbReference>
<gene>
    <name evidence="2" type="ORF">HII31_01052</name>
</gene>
<reference evidence="2" key="1">
    <citation type="submission" date="2020-04" db="EMBL/GenBank/DDBJ databases">
        <title>Draft genome resource of the tomato pathogen Pseudocercospora fuligena.</title>
        <authorList>
            <person name="Zaccaron A."/>
        </authorList>
    </citation>
    <scope>NUCLEOTIDE SEQUENCE</scope>
    <source>
        <strain evidence="2">PF001</strain>
    </source>
</reference>
<evidence type="ECO:0000259" key="1">
    <source>
        <dbReference type="PROSITE" id="PS50097"/>
    </source>
</evidence>
<feature type="domain" description="BTB" evidence="1">
    <location>
        <begin position="13"/>
        <end position="44"/>
    </location>
</feature>
<dbReference type="Proteomes" id="UP000660729">
    <property type="component" value="Unassembled WGS sequence"/>
</dbReference>
<sequence length="228" mass="25250">MMVDNVEAVDEDGDVVLIIGPHEKRLKVASATLSKASSVFKALFGPYFREGQAKRTSTKPAEISLPDDDPWAMVWICAQLHMVKATDEGSSAVYSPFILKLALLVDKYDLVGVLRLQVQAVLLRWILDSRKSCTIEAASNIIAASYLSHQARAFQMITIVFVERRFSNPSQLLQQQSGKLYPTSVLLALEERKACGYIPQKGLCLHCARDGADISTPCTKHALFNAFY</sequence>
<evidence type="ECO:0000313" key="3">
    <source>
        <dbReference type="Proteomes" id="UP000660729"/>
    </source>
</evidence>
<accession>A0A8H6VR67</accession>
<keyword evidence="3" id="KW-1185">Reference proteome</keyword>
<dbReference type="OrthoDB" id="3650604at2759"/>
<comment type="caution">
    <text evidence="2">The sequence shown here is derived from an EMBL/GenBank/DDBJ whole genome shotgun (WGS) entry which is preliminary data.</text>
</comment>
<dbReference type="AlphaFoldDB" id="A0A8H6VR67"/>
<organism evidence="2 3">
    <name type="scientific">Pseudocercospora fuligena</name>
    <dbReference type="NCBI Taxonomy" id="685502"/>
    <lineage>
        <taxon>Eukaryota</taxon>
        <taxon>Fungi</taxon>
        <taxon>Dikarya</taxon>
        <taxon>Ascomycota</taxon>
        <taxon>Pezizomycotina</taxon>
        <taxon>Dothideomycetes</taxon>
        <taxon>Dothideomycetidae</taxon>
        <taxon>Mycosphaerellales</taxon>
        <taxon>Mycosphaerellaceae</taxon>
        <taxon>Pseudocercospora</taxon>
    </lineage>
</organism>
<evidence type="ECO:0000313" key="2">
    <source>
        <dbReference type="EMBL" id="KAF7197549.1"/>
    </source>
</evidence>
<name>A0A8H6VR67_9PEZI</name>
<dbReference type="EMBL" id="JABCIY010000011">
    <property type="protein sequence ID" value="KAF7197549.1"/>
    <property type="molecule type" value="Genomic_DNA"/>
</dbReference>
<dbReference type="InterPro" id="IPR000210">
    <property type="entry name" value="BTB/POZ_dom"/>
</dbReference>